<feature type="domain" description="Helicase ATP-binding" evidence="1">
    <location>
        <begin position="177"/>
        <end position="329"/>
    </location>
</feature>
<evidence type="ECO:0000313" key="2">
    <source>
        <dbReference type="EMBL" id="OGF58795.1"/>
    </source>
</evidence>
<dbReference type="PANTHER" id="PTHR47396">
    <property type="entry name" value="TYPE I RESTRICTION ENZYME ECOKI R PROTEIN"/>
    <property type="match status" value="1"/>
</dbReference>
<dbReference type="InterPro" id="IPR014001">
    <property type="entry name" value="Helicase_ATP-bd"/>
</dbReference>
<dbReference type="Pfam" id="PF04851">
    <property type="entry name" value="ResIII"/>
    <property type="match status" value="1"/>
</dbReference>
<dbReference type="Gene3D" id="3.40.50.300">
    <property type="entry name" value="P-loop containing nucleotide triphosphate hydrolases"/>
    <property type="match status" value="2"/>
</dbReference>
<dbReference type="PROSITE" id="PS51192">
    <property type="entry name" value="HELICASE_ATP_BIND_1"/>
    <property type="match status" value="1"/>
</dbReference>
<dbReference type="GO" id="GO:0016787">
    <property type="term" value="F:hydrolase activity"/>
    <property type="evidence" value="ECO:0007669"/>
    <property type="project" value="InterPro"/>
</dbReference>
<dbReference type="EMBL" id="MFGW01000232">
    <property type="protein sequence ID" value="OGF58795.1"/>
    <property type="molecule type" value="Genomic_DNA"/>
</dbReference>
<dbReference type="STRING" id="1817863.A2Y62_09880"/>
<accession>A0A1F5V5W3</accession>
<dbReference type="GO" id="GO:0005524">
    <property type="term" value="F:ATP binding"/>
    <property type="evidence" value="ECO:0007669"/>
    <property type="project" value="InterPro"/>
</dbReference>
<reference evidence="2 3" key="1">
    <citation type="journal article" date="2016" name="Nat. Commun.">
        <title>Thousands of microbial genomes shed light on interconnected biogeochemical processes in an aquifer system.</title>
        <authorList>
            <person name="Anantharaman K."/>
            <person name="Brown C.T."/>
            <person name="Hug L.A."/>
            <person name="Sharon I."/>
            <person name="Castelle C.J."/>
            <person name="Probst A.J."/>
            <person name="Thomas B.C."/>
            <person name="Singh A."/>
            <person name="Wilkins M.J."/>
            <person name="Karaoz U."/>
            <person name="Brodie E.L."/>
            <person name="Williams K.H."/>
            <person name="Hubbard S.S."/>
            <person name="Banfield J.F."/>
        </authorList>
    </citation>
    <scope>NUCLEOTIDE SEQUENCE [LARGE SCALE GENOMIC DNA]</scope>
</reference>
<proteinExistence type="predicted"/>
<dbReference type="CDD" id="cd18032">
    <property type="entry name" value="DEXHc_RE_I_III_res"/>
    <property type="match status" value="1"/>
</dbReference>
<dbReference type="Gene3D" id="3.90.1570.30">
    <property type="match status" value="1"/>
</dbReference>
<dbReference type="InterPro" id="IPR050742">
    <property type="entry name" value="Helicase_Restrict-Modif_Enz"/>
</dbReference>
<dbReference type="InterPro" id="IPR001650">
    <property type="entry name" value="Helicase_C-like"/>
</dbReference>
<dbReference type="InterPro" id="IPR006935">
    <property type="entry name" value="Helicase/UvrB_N"/>
</dbReference>
<protein>
    <recommendedName>
        <fullName evidence="1">Helicase ATP-binding domain-containing protein</fullName>
    </recommendedName>
</protein>
<evidence type="ECO:0000313" key="3">
    <source>
        <dbReference type="Proteomes" id="UP000178943"/>
    </source>
</evidence>
<dbReference type="GO" id="GO:0003677">
    <property type="term" value="F:DNA binding"/>
    <property type="evidence" value="ECO:0007669"/>
    <property type="project" value="InterPro"/>
</dbReference>
<dbReference type="Pfam" id="PF08463">
    <property type="entry name" value="EcoEI_R_C"/>
    <property type="match status" value="1"/>
</dbReference>
<dbReference type="SUPFAM" id="SSF52540">
    <property type="entry name" value="P-loop containing nucleoside triphosphate hydrolases"/>
    <property type="match status" value="1"/>
</dbReference>
<dbReference type="PANTHER" id="PTHR47396:SF1">
    <property type="entry name" value="ATP-DEPENDENT HELICASE IRC3-RELATED"/>
    <property type="match status" value="1"/>
</dbReference>
<dbReference type="CDD" id="cd18799">
    <property type="entry name" value="SF2_C_EcoAI-like"/>
    <property type="match status" value="1"/>
</dbReference>
<dbReference type="AlphaFoldDB" id="A0A1F5V5W3"/>
<comment type="caution">
    <text evidence="2">The sequence shown here is derived from an EMBL/GenBank/DDBJ whole genome shotgun (WGS) entry which is preliminary data.</text>
</comment>
<dbReference type="GO" id="GO:0005829">
    <property type="term" value="C:cytosol"/>
    <property type="evidence" value="ECO:0007669"/>
    <property type="project" value="TreeGrafter"/>
</dbReference>
<dbReference type="InterPro" id="IPR013670">
    <property type="entry name" value="EcoEI_R_C_dom"/>
</dbReference>
<dbReference type="Pfam" id="PF00271">
    <property type="entry name" value="Helicase_C"/>
    <property type="match status" value="1"/>
</dbReference>
<dbReference type="GO" id="GO:0006304">
    <property type="term" value="P:DNA modification"/>
    <property type="evidence" value="ECO:0007669"/>
    <property type="project" value="InterPro"/>
</dbReference>
<dbReference type="Proteomes" id="UP000178943">
    <property type="component" value="Unassembled WGS sequence"/>
</dbReference>
<dbReference type="InterPro" id="IPR027417">
    <property type="entry name" value="P-loop_NTPase"/>
</dbReference>
<gene>
    <name evidence="2" type="ORF">A2Y62_09880</name>
</gene>
<evidence type="ECO:0000259" key="1">
    <source>
        <dbReference type="PROSITE" id="PS51192"/>
    </source>
</evidence>
<organism evidence="2 3">
    <name type="scientific">Candidatus Fischerbacteria bacterium RBG_13_37_8</name>
    <dbReference type="NCBI Taxonomy" id="1817863"/>
    <lineage>
        <taxon>Bacteria</taxon>
        <taxon>Candidatus Fischeribacteriota</taxon>
    </lineage>
</organism>
<dbReference type="SMART" id="SM00490">
    <property type="entry name" value="HELICc"/>
    <property type="match status" value="1"/>
</dbReference>
<sequence length="928" mass="108051">MGDNYLSESKTRKLIIDNLLREAHWDVSNHSHVIEEFNIGALSKGKHPVAQNQPDLNPSGFSDYLLLDRANNPLAIVEAKRTSRDPIAGKQQAEDYADEIMKYYEIEPFIFLTNGYEIWYWNRPRYGLEMVHGFFRREDLERIQFQNKHRKGLHSISINPSIIDRDYQIEALKRVYDGLESNKRKFLLVMATGTGKTRVAMALIDVLLHAHWAEKILFLVDRDALAKQAFSDGFKRHLPNESRSRIASGIIETSDRLFVSTIQTMMECFTKVSPGFFDVIISDECHRSIYNKWRDVLSYFHAIQIGLTATPSECIERDTFKFFQCEGNVPTFNYSFDSAIQEGYLVDFRPAYAARTNFQIEGIKGNELPPSIQKQLIEQGFSPDDIDFEGTDLERKVTNIGTNEALIHEFMDVSIKDDSGIIPGKSIIFAISHNHARRLWELFNELYPEFGGRLVEIIDSKMERPLRLIDRFKTDDYPRVAISVDMLDSGIDVPEVVNLVFAKPVFSKIKFWQMIGRGTRKLDKLNIKLWCTQKDRFLIIDHWNNFEYFNLKPEGEPPFIQIPIPVSVFKIRLEKLRIFKQQNDRDNFEKTKDLILAQINSLPDNSIAVRENKRAIEKSKSENFWNNFNDNSLNFLSVEIAPLMRFMIDINIYQAVFLLKTELLSLALIKNEQIKIEHLKKAIIYDINHLPLNLLAVHEKDEHIRRVKAEAFWQNLDYEKCEYIRDNLTDIMKYKMIDEKSIVKLNIDDIIATRKWIEFGPEGQGDYVIKYRQKIEEKILQLAEKNPILNKIKNGIPVNDSDIEELENMLNSPELYIAEENLRKTFEQPYGTLVQFVKSILGKYQFPDPKQLIKESFNTYVVERNNKTPLSAEQLRFLRTVSNVFAEKKHIEYEDLFEPPFTQFGTDAATRLFTEAELHEIIGILGSN</sequence>
<name>A0A1F5V5W3_9BACT</name>
<dbReference type="SMART" id="SM00487">
    <property type="entry name" value="DEXDc"/>
    <property type="match status" value="1"/>
</dbReference>